<organism evidence="1 2">
    <name type="scientific">Runella rosea</name>
    <dbReference type="NCBI Taxonomy" id="2259595"/>
    <lineage>
        <taxon>Bacteria</taxon>
        <taxon>Pseudomonadati</taxon>
        <taxon>Bacteroidota</taxon>
        <taxon>Cytophagia</taxon>
        <taxon>Cytophagales</taxon>
        <taxon>Spirosomataceae</taxon>
        <taxon>Runella</taxon>
    </lineage>
</organism>
<name>A0A344TS17_9BACT</name>
<dbReference type="OrthoDB" id="9807923at2"/>
<evidence type="ECO:0000313" key="1">
    <source>
        <dbReference type="EMBL" id="AXE21438.1"/>
    </source>
</evidence>
<gene>
    <name evidence="1" type="ORF">DR864_06620</name>
</gene>
<dbReference type="InterPro" id="IPR019587">
    <property type="entry name" value="Polyketide_cyclase/dehydratase"/>
</dbReference>
<reference evidence="1 2" key="1">
    <citation type="submission" date="2018-07" db="EMBL/GenBank/DDBJ databases">
        <title>Genome sequencing of Runella.</title>
        <authorList>
            <person name="Baek M.-G."/>
            <person name="Yi H."/>
        </authorList>
    </citation>
    <scope>NUCLEOTIDE SEQUENCE [LARGE SCALE GENOMIC DNA]</scope>
    <source>
        <strain evidence="1 2">HYN0085</strain>
    </source>
</reference>
<dbReference type="Gene3D" id="3.30.530.20">
    <property type="match status" value="1"/>
</dbReference>
<dbReference type="Pfam" id="PF10604">
    <property type="entry name" value="Polyketide_cyc2"/>
    <property type="match status" value="1"/>
</dbReference>
<evidence type="ECO:0000313" key="2">
    <source>
        <dbReference type="Proteomes" id="UP000251993"/>
    </source>
</evidence>
<keyword evidence="2" id="KW-1185">Reference proteome</keyword>
<dbReference type="KEGG" id="run:DR864_06620"/>
<dbReference type="InterPro" id="IPR023393">
    <property type="entry name" value="START-like_dom_sf"/>
</dbReference>
<dbReference type="SUPFAM" id="SSF55961">
    <property type="entry name" value="Bet v1-like"/>
    <property type="match status" value="1"/>
</dbReference>
<sequence length="176" mass="19905">MIFSIIAIALVAFIGFGLFKASGLKSIQIIKTVTIKGTKQEVFDMVKYLKNFPKWSPFLAEDPSQKYEVKGTDGTVGAQYHWDGNKGKDLGYQEIRKIEEGKFIGMQCDIQKPFVAKPTFDYYFTETANGIEVKQDFKVESGLIDAFFMWLFGAKAGMEKMNQQGLDLLKKAVEKQ</sequence>
<dbReference type="Proteomes" id="UP000251993">
    <property type="component" value="Chromosome"/>
</dbReference>
<protein>
    <recommendedName>
        <fullName evidence="3">Polyketide cyclase / dehydrase and lipid transport</fullName>
    </recommendedName>
</protein>
<evidence type="ECO:0008006" key="3">
    <source>
        <dbReference type="Google" id="ProtNLM"/>
    </source>
</evidence>
<dbReference type="EMBL" id="CP030850">
    <property type="protein sequence ID" value="AXE21438.1"/>
    <property type="molecule type" value="Genomic_DNA"/>
</dbReference>
<dbReference type="AlphaFoldDB" id="A0A344TS17"/>
<accession>A0A344TS17</accession>
<proteinExistence type="predicted"/>